<dbReference type="PANTHER" id="PTHR13847:SF281">
    <property type="entry name" value="FAD DEPENDENT OXIDOREDUCTASE DOMAIN-CONTAINING PROTEIN"/>
    <property type="match status" value="1"/>
</dbReference>
<dbReference type="SUPFAM" id="SSF51905">
    <property type="entry name" value="FAD/NAD(P)-binding domain"/>
    <property type="match status" value="1"/>
</dbReference>
<proteinExistence type="predicted"/>
<dbReference type="PANTHER" id="PTHR13847">
    <property type="entry name" value="SARCOSINE DEHYDROGENASE-RELATED"/>
    <property type="match status" value="1"/>
</dbReference>
<gene>
    <name evidence="3" type="ORF">EDC65_5021</name>
</gene>
<evidence type="ECO:0000256" key="1">
    <source>
        <dbReference type="ARBA" id="ARBA00023002"/>
    </source>
</evidence>
<reference evidence="3 4" key="1">
    <citation type="submission" date="2018-11" db="EMBL/GenBank/DDBJ databases">
        <title>Genomic Encyclopedia of Type Strains, Phase IV (KMG-IV): sequencing the most valuable type-strain genomes for metagenomic binning, comparative biology and taxonomic classification.</title>
        <authorList>
            <person name="Goeker M."/>
        </authorList>
    </citation>
    <scope>NUCLEOTIDE SEQUENCE [LARGE SCALE GENOMIC DNA]</scope>
    <source>
        <strain evidence="3 4">DSM 5900</strain>
    </source>
</reference>
<evidence type="ECO:0000313" key="4">
    <source>
        <dbReference type="Proteomes" id="UP000278222"/>
    </source>
</evidence>
<evidence type="ECO:0000313" key="3">
    <source>
        <dbReference type="EMBL" id="ROP81166.1"/>
    </source>
</evidence>
<comment type="caution">
    <text evidence="3">The sequence shown here is derived from an EMBL/GenBank/DDBJ whole genome shotgun (WGS) entry which is preliminary data.</text>
</comment>
<dbReference type="Gene3D" id="3.50.50.60">
    <property type="entry name" value="FAD/NAD(P)-binding domain"/>
    <property type="match status" value="1"/>
</dbReference>
<dbReference type="RefSeq" id="WP_123694822.1">
    <property type="nucleotide sequence ID" value="NZ_AP019700.1"/>
</dbReference>
<dbReference type="OrthoDB" id="9806601at2"/>
<dbReference type="Proteomes" id="UP000278222">
    <property type="component" value="Unassembled WGS sequence"/>
</dbReference>
<accession>A0A3N1KSS2</accession>
<evidence type="ECO:0000259" key="2">
    <source>
        <dbReference type="Pfam" id="PF01266"/>
    </source>
</evidence>
<keyword evidence="4" id="KW-1185">Reference proteome</keyword>
<dbReference type="GO" id="GO:0016491">
    <property type="term" value="F:oxidoreductase activity"/>
    <property type="evidence" value="ECO:0007669"/>
    <property type="project" value="UniProtKB-KW"/>
</dbReference>
<sequence>MTTAAIFAEGFKTTPWWWEWAPPTAEGAVPPPKEVEVAIIGSGYGGLSCALELARSGVQAHVLEGESVFGAGASTRNGGGVSPGTNLGKGRAGYGKSSLEQRLGAEHASAMLAEAAESFGHLEELIRREGIDCHYWPTGRFVGAAVPRHYDRLAAAVDKLQKGTNAGVRMLPKDRQHEQIKTDAFHGGMLVDRSGRLHPALLHRGIRDAALRAGATMSVNSKVTSVTRQGSGFVLQTTAGEVRAKEVVATTNGYTGPELGWFRRRLVPVRSYIIATEELPEDQVRALIPNGRTIADTKRVLSYFGQSQDRRRILYGGRASFAGDTPENTAKTLHGMMTEVFPELKSTRITHGWTGYVAFTFDALPHFGQHDGIHYAMGCNGSGVVTMTWLGTQLGRKIARTQNRPSAFDGVAFPTRPFYTGRPWFLPVIGEWYRFRDRMDRWLA</sequence>
<dbReference type="GO" id="GO:0005737">
    <property type="term" value="C:cytoplasm"/>
    <property type="evidence" value="ECO:0007669"/>
    <property type="project" value="TreeGrafter"/>
</dbReference>
<dbReference type="EMBL" id="RJKX01000018">
    <property type="protein sequence ID" value="ROP81166.1"/>
    <property type="molecule type" value="Genomic_DNA"/>
</dbReference>
<protein>
    <submittedName>
        <fullName evidence="3">Glycine/D-amino acid oxidase-like deaminating enzyme</fullName>
    </submittedName>
</protein>
<dbReference type="AlphaFoldDB" id="A0A3N1KSS2"/>
<dbReference type="InterPro" id="IPR006076">
    <property type="entry name" value="FAD-dep_OxRdtase"/>
</dbReference>
<dbReference type="Pfam" id="PF01266">
    <property type="entry name" value="DAO"/>
    <property type="match status" value="1"/>
</dbReference>
<organism evidence="3 4">
    <name type="scientific">Stella humosa</name>
    <dbReference type="NCBI Taxonomy" id="94"/>
    <lineage>
        <taxon>Bacteria</taxon>
        <taxon>Pseudomonadati</taxon>
        <taxon>Pseudomonadota</taxon>
        <taxon>Alphaproteobacteria</taxon>
        <taxon>Rhodospirillales</taxon>
        <taxon>Stellaceae</taxon>
        <taxon>Stella</taxon>
    </lineage>
</organism>
<feature type="domain" description="FAD dependent oxidoreductase" evidence="2">
    <location>
        <begin position="37"/>
        <end position="392"/>
    </location>
</feature>
<name>A0A3N1KSS2_9PROT</name>
<dbReference type="InterPro" id="IPR036188">
    <property type="entry name" value="FAD/NAD-bd_sf"/>
</dbReference>
<dbReference type="Gene3D" id="3.30.9.10">
    <property type="entry name" value="D-Amino Acid Oxidase, subunit A, domain 2"/>
    <property type="match status" value="1"/>
</dbReference>
<keyword evidence="1" id="KW-0560">Oxidoreductase</keyword>